<dbReference type="AlphaFoldDB" id="A0A8H7ZW48"/>
<sequence length="50" mass="5582">MIQSVIRREVPRTGSQARPRIGNVVTVTRGSVRSFWGKQEPTAAEVRETS</sequence>
<evidence type="ECO:0000313" key="2">
    <source>
        <dbReference type="Proteomes" id="UP000673691"/>
    </source>
</evidence>
<reference evidence="1 2" key="1">
    <citation type="journal article" name="Sci. Rep.">
        <title>Genome-scale phylogenetic analyses confirm Olpidium as the closest living zoosporic fungus to the non-flagellated, terrestrial fungi.</title>
        <authorList>
            <person name="Chang Y."/>
            <person name="Rochon D."/>
            <person name="Sekimoto S."/>
            <person name="Wang Y."/>
            <person name="Chovatia M."/>
            <person name="Sandor L."/>
            <person name="Salamov A."/>
            <person name="Grigoriev I.V."/>
            <person name="Stajich J.E."/>
            <person name="Spatafora J.W."/>
        </authorList>
    </citation>
    <scope>NUCLEOTIDE SEQUENCE [LARGE SCALE GENOMIC DNA]</scope>
    <source>
        <strain evidence="1">S191</strain>
    </source>
</reference>
<dbReference type="EMBL" id="JAEFCI010004976">
    <property type="protein sequence ID" value="KAG5460601.1"/>
    <property type="molecule type" value="Genomic_DNA"/>
</dbReference>
<organism evidence="1 2">
    <name type="scientific">Olpidium bornovanus</name>
    <dbReference type="NCBI Taxonomy" id="278681"/>
    <lineage>
        <taxon>Eukaryota</taxon>
        <taxon>Fungi</taxon>
        <taxon>Fungi incertae sedis</taxon>
        <taxon>Olpidiomycota</taxon>
        <taxon>Olpidiomycotina</taxon>
        <taxon>Olpidiomycetes</taxon>
        <taxon>Olpidiales</taxon>
        <taxon>Olpidiaceae</taxon>
        <taxon>Olpidium</taxon>
    </lineage>
</organism>
<name>A0A8H7ZW48_9FUNG</name>
<protein>
    <submittedName>
        <fullName evidence="1">Uncharacterized protein</fullName>
    </submittedName>
</protein>
<evidence type="ECO:0000313" key="1">
    <source>
        <dbReference type="EMBL" id="KAG5460601.1"/>
    </source>
</evidence>
<dbReference type="Proteomes" id="UP000673691">
    <property type="component" value="Unassembled WGS sequence"/>
</dbReference>
<proteinExistence type="predicted"/>
<keyword evidence="2" id="KW-1185">Reference proteome</keyword>
<accession>A0A8H7ZW48</accession>
<feature type="non-terminal residue" evidence="1">
    <location>
        <position position="50"/>
    </location>
</feature>
<comment type="caution">
    <text evidence="1">The sequence shown here is derived from an EMBL/GenBank/DDBJ whole genome shotgun (WGS) entry which is preliminary data.</text>
</comment>
<gene>
    <name evidence="1" type="ORF">BJ554DRAFT_7333</name>
</gene>